<reference evidence="2" key="1">
    <citation type="journal article" date="2023" name="Science">
        <title>Genome structures resolve the early diversification of teleost fishes.</title>
        <authorList>
            <person name="Parey E."/>
            <person name="Louis A."/>
            <person name="Montfort J."/>
            <person name="Bouchez O."/>
            <person name="Roques C."/>
            <person name="Iampietro C."/>
            <person name="Lluch J."/>
            <person name="Castinel A."/>
            <person name="Donnadieu C."/>
            <person name="Desvignes T."/>
            <person name="Floi Bucao C."/>
            <person name="Jouanno E."/>
            <person name="Wen M."/>
            <person name="Mejri S."/>
            <person name="Dirks R."/>
            <person name="Jansen H."/>
            <person name="Henkel C."/>
            <person name="Chen W.J."/>
            <person name="Zahm M."/>
            <person name="Cabau C."/>
            <person name="Klopp C."/>
            <person name="Thompson A.W."/>
            <person name="Robinson-Rechavi M."/>
            <person name="Braasch I."/>
            <person name="Lecointre G."/>
            <person name="Bobe J."/>
            <person name="Postlethwait J.H."/>
            <person name="Berthelot C."/>
            <person name="Roest Crollius H."/>
            <person name="Guiguen Y."/>
        </authorList>
    </citation>
    <scope>NUCLEOTIDE SEQUENCE</scope>
    <source>
        <strain evidence="2">NC1722</strain>
    </source>
</reference>
<evidence type="ECO:0000313" key="2">
    <source>
        <dbReference type="EMBL" id="KAJ8378248.1"/>
    </source>
</evidence>
<protein>
    <submittedName>
        <fullName evidence="2">Uncharacterized protein</fullName>
    </submittedName>
</protein>
<organism evidence="2 3">
    <name type="scientific">Aldrovandia affinis</name>
    <dbReference type="NCBI Taxonomy" id="143900"/>
    <lineage>
        <taxon>Eukaryota</taxon>
        <taxon>Metazoa</taxon>
        <taxon>Chordata</taxon>
        <taxon>Craniata</taxon>
        <taxon>Vertebrata</taxon>
        <taxon>Euteleostomi</taxon>
        <taxon>Actinopterygii</taxon>
        <taxon>Neopterygii</taxon>
        <taxon>Teleostei</taxon>
        <taxon>Notacanthiformes</taxon>
        <taxon>Halosauridae</taxon>
        <taxon>Aldrovandia</taxon>
    </lineage>
</organism>
<gene>
    <name evidence="2" type="ORF">AAFF_G00244520</name>
</gene>
<comment type="caution">
    <text evidence="2">The sequence shown here is derived from an EMBL/GenBank/DDBJ whole genome shotgun (WGS) entry which is preliminary data.</text>
</comment>
<evidence type="ECO:0000256" key="1">
    <source>
        <dbReference type="SAM" id="MobiDB-lite"/>
    </source>
</evidence>
<evidence type="ECO:0000313" key="3">
    <source>
        <dbReference type="Proteomes" id="UP001221898"/>
    </source>
</evidence>
<keyword evidence="3" id="KW-1185">Reference proteome</keyword>
<accession>A0AAD7W3Q5</accession>
<dbReference type="AlphaFoldDB" id="A0AAD7W3Q5"/>
<dbReference type="EMBL" id="JAINUG010000326">
    <property type="protein sequence ID" value="KAJ8378248.1"/>
    <property type="molecule type" value="Genomic_DNA"/>
</dbReference>
<sequence>MALFTVHTASEEEARPQPRAAEPTDGPAIERRDHLALAHSLVHLHGEPGPAIKENGAIVASTPPPCETQLALANETSWRLREGAVKARTSSSTTSQSEIFFNSCGESDGEAATAASYITGCFIQWNRAGSVAGVVTDDERCRHLHTEDPARFNVTSARAKPSGTAAGREAF</sequence>
<name>A0AAD7W3Q5_9TELE</name>
<feature type="region of interest" description="Disordered" evidence="1">
    <location>
        <begin position="1"/>
        <end position="26"/>
    </location>
</feature>
<dbReference type="Proteomes" id="UP001221898">
    <property type="component" value="Unassembled WGS sequence"/>
</dbReference>
<proteinExistence type="predicted"/>